<dbReference type="RefSeq" id="WP_339094732.1">
    <property type="nucleotide sequence ID" value="NZ_CP149782.1"/>
</dbReference>
<name>A0AAU6Q0B3_9DEIO</name>
<protein>
    <submittedName>
        <fullName evidence="1">IS1 transposase</fullName>
    </submittedName>
</protein>
<dbReference type="AlphaFoldDB" id="A0AAU6Q0B3"/>
<organism evidence="1">
    <name type="scientific">Deinococcus sp. VB142</name>
    <dbReference type="NCBI Taxonomy" id="3112952"/>
    <lineage>
        <taxon>Bacteria</taxon>
        <taxon>Thermotogati</taxon>
        <taxon>Deinococcota</taxon>
        <taxon>Deinococci</taxon>
        <taxon>Deinococcales</taxon>
        <taxon>Deinococcaceae</taxon>
        <taxon>Deinococcus</taxon>
    </lineage>
</organism>
<evidence type="ECO:0000313" key="1">
    <source>
        <dbReference type="EMBL" id="WYF43771.1"/>
    </source>
</evidence>
<proteinExistence type="predicted"/>
<dbReference type="EMBL" id="CP149782">
    <property type="protein sequence ID" value="WYF43771.1"/>
    <property type="molecule type" value="Genomic_DNA"/>
</dbReference>
<reference evidence="1" key="1">
    <citation type="submission" date="2024-03" db="EMBL/GenBank/DDBJ databases">
        <title>Deinococcus weizhi sp. nov., isolated from human skin.</title>
        <authorList>
            <person name="Wei Z."/>
            <person name="Tian F."/>
            <person name="Yang C."/>
            <person name="Xin L.T."/>
            <person name="Wen Z.J."/>
            <person name="Lan K.C."/>
            <person name="Yu L."/>
            <person name="Zhe W."/>
            <person name="Dan F.D."/>
            <person name="Jun W."/>
            <person name="Rui Z."/>
            <person name="Yong X.J."/>
            <person name="Ting Y."/>
            <person name="Wei X."/>
            <person name="Xu Z.G."/>
            <person name="Xin Z."/>
            <person name="Dong F.G."/>
            <person name="Ni X.M."/>
            <person name="Zheng M.G."/>
            <person name="Chun Y."/>
            <person name="Qian W.X."/>
        </authorList>
    </citation>
    <scope>NUCLEOTIDE SEQUENCE</scope>
    <source>
        <strain evidence="1">VB142</strain>
    </source>
</reference>
<gene>
    <name evidence="1" type="ORF">WDJ50_10125</name>
</gene>
<sequence length="365" mass="41603">MLFSLPLDSFVCQTPHCPDFHQPGRQNIHLRKFYGPEKRRLLRCRTCGAEFSETKGTPYWGSKLPPEQVDRVVDHITHGNCFSSTAALTGCHRTTVARIVCRAGVHLEQFHDQHARDLEVTSMQADERHAFVGEKAEQAWDFTVVDPKSKFVIEGQVGARTAELTKVLLVNARERLANPQRLVLFTDGYLPYQTLFPELFGTPWQPPRQGKRGRFPRKAYRIPRGLAHVRIIKEYSGKQVVRVRTEIAAGTQKRVNLELETLGYMKPNTSAVERQNGTARRMNPHLVRKSLAFARLPIHRRTLAQVVQGVYNWCRPQRGLRQPLAEPMGRRKYAHRTPAMAIGLTGRCWSIRDLLSLPCGAACRE</sequence>
<accession>A0AAU6Q0B3</accession>